<organism evidence="6 7">
    <name type="scientific">Inquilinus limosus</name>
    <dbReference type="NCBI Taxonomy" id="171674"/>
    <lineage>
        <taxon>Bacteria</taxon>
        <taxon>Pseudomonadati</taxon>
        <taxon>Pseudomonadota</taxon>
        <taxon>Alphaproteobacteria</taxon>
        <taxon>Rhodospirillales</taxon>
        <taxon>Rhodospirillaceae</taxon>
        <taxon>Inquilinus</taxon>
    </lineage>
</organism>
<keyword evidence="2 4" id="KW-0560">Oxidoreductase</keyword>
<dbReference type="PROSITE" id="PS00070">
    <property type="entry name" value="ALDEHYDE_DEHYDR_CYS"/>
    <property type="match status" value="1"/>
</dbReference>
<dbReference type="STRING" id="1122125.GCA_000423185_05484"/>
<dbReference type="OrthoDB" id="9772584at2"/>
<reference evidence="7" key="1">
    <citation type="submission" date="2017-05" db="EMBL/GenBank/DDBJ databases">
        <authorList>
            <person name="Macchi M."/>
            <person name="Festa S."/>
            <person name="Coppotelli B.M."/>
            <person name="Morelli I.S."/>
        </authorList>
    </citation>
    <scope>NUCLEOTIDE SEQUENCE [LARGE SCALE GENOMIC DNA]</scope>
    <source>
        <strain evidence="7">I</strain>
    </source>
</reference>
<dbReference type="EMBL" id="NHON01000070">
    <property type="protein sequence ID" value="OWJ64055.1"/>
    <property type="molecule type" value="Genomic_DNA"/>
</dbReference>
<evidence type="ECO:0000256" key="1">
    <source>
        <dbReference type="ARBA" id="ARBA00009986"/>
    </source>
</evidence>
<evidence type="ECO:0000259" key="5">
    <source>
        <dbReference type="Pfam" id="PF00171"/>
    </source>
</evidence>
<accession>A0A211ZFN9</accession>
<dbReference type="InterPro" id="IPR016162">
    <property type="entry name" value="Ald_DH_N"/>
</dbReference>
<feature type="domain" description="Aldehyde dehydrogenase" evidence="5">
    <location>
        <begin position="16"/>
        <end position="476"/>
    </location>
</feature>
<dbReference type="Pfam" id="PF00171">
    <property type="entry name" value="Aldedh"/>
    <property type="match status" value="1"/>
</dbReference>
<evidence type="ECO:0000256" key="4">
    <source>
        <dbReference type="RuleBase" id="RU003345"/>
    </source>
</evidence>
<evidence type="ECO:0000256" key="2">
    <source>
        <dbReference type="ARBA" id="ARBA00023002"/>
    </source>
</evidence>
<evidence type="ECO:0000313" key="6">
    <source>
        <dbReference type="EMBL" id="OWJ64055.1"/>
    </source>
</evidence>
<sequence length="481" mass="50601">MIGPKTILIDGIWNVAEDGRTIAVIDPSTGAAFDSLARGGAAEIDAAVRAARRAFDDGPWGRMPAVERGRILTRIGRAIEADFETLWRLEAADAGKPVKQAKADITACARYFEFYGGACDKHHGTTLPYLDGYTVLTVKEPYGVTGHVIPWNYPAQIFGRTIGGALAAGNACVLKPAEDACLTPLRIAQLALEAGLPPGALNVVTGLGAEAGAALASHPGIDHISFTGSPATGAAIQAAAARFNRPVTMELGGKSPQLVFDDADAEAALPFVTAAIVQNAGQTCSAGSRLLLQDGIADEFLSALGDRFKALETGPWDRDPDCGPLISARQQERVRAHLDRARADGLPVLAEGRLSPNAPAGGFYQVPTLVGDVPAGHPLAQEEVFGPVLAVLRFRDEEEAIRLANGTEFGLVAGIWTRDGARQLRCARRVRAGQVFVNNYGAGGGVELPFGGMKRSGFGREKAMEGLDHFSVTKTIALKHG</sequence>
<dbReference type="InterPro" id="IPR016163">
    <property type="entry name" value="Ald_DH_C"/>
</dbReference>
<name>A0A211ZFN9_9PROT</name>
<dbReference type="InterPro" id="IPR015590">
    <property type="entry name" value="Aldehyde_DH_dom"/>
</dbReference>
<dbReference type="InterPro" id="IPR016161">
    <property type="entry name" value="Ald_DH/histidinol_DH"/>
</dbReference>
<dbReference type="SUPFAM" id="SSF53720">
    <property type="entry name" value="ALDH-like"/>
    <property type="match status" value="1"/>
</dbReference>
<dbReference type="InterPro" id="IPR016160">
    <property type="entry name" value="Ald_DH_CS_CYS"/>
</dbReference>
<dbReference type="AlphaFoldDB" id="A0A211ZFN9"/>
<dbReference type="CDD" id="cd07109">
    <property type="entry name" value="ALDH_AAS00426"/>
    <property type="match status" value="1"/>
</dbReference>
<evidence type="ECO:0000313" key="7">
    <source>
        <dbReference type="Proteomes" id="UP000196655"/>
    </source>
</evidence>
<dbReference type="RefSeq" id="WP_088154720.1">
    <property type="nucleotide sequence ID" value="NZ_NHON01000070.1"/>
</dbReference>
<dbReference type="InterPro" id="IPR029510">
    <property type="entry name" value="Ald_DH_CS_GLU"/>
</dbReference>
<feature type="active site" evidence="3">
    <location>
        <position position="250"/>
    </location>
</feature>
<dbReference type="PANTHER" id="PTHR11699">
    <property type="entry name" value="ALDEHYDE DEHYDROGENASE-RELATED"/>
    <property type="match status" value="1"/>
</dbReference>
<dbReference type="Gene3D" id="3.40.605.10">
    <property type="entry name" value="Aldehyde Dehydrogenase, Chain A, domain 1"/>
    <property type="match status" value="1"/>
</dbReference>
<proteinExistence type="inferred from homology"/>
<protein>
    <submittedName>
        <fullName evidence="6">Aldehyde dehydrogenase</fullName>
    </submittedName>
</protein>
<dbReference type="Gene3D" id="3.40.309.10">
    <property type="entry name" value="Aldehyde Dehydrogenase, Chain A, domain 2"/>
    <property type="match status" value="1"/>
</dbReference>
<gene>
    <name evidence="6" type="ORF">BWR60_26720</name>
</gene>
<evidence type="ECO:0000256" key="3">
    <source>
        <dbReference type="PROSITE-ProRule" id="PRU10007"/>
    </source>
</evidence>
<dbReference type="Proteomes" id="UP000196655">
    <property type="component" value="Unassembled WGS sequence"/>
</dbReference>
<dbReference type="PROSITE" id="PS00687">
    <property type="entry name" value="ALDEHYDE_DEHYDR_GLU"/>
    <property type="match status" value="1"/>
</dbReference>
<keyword evidence="7" id="KW-1185">Reference proteome</keyword>
<dbReference type="GO" id="GO:0016620">
    <property type="term" value="F:oxidoreductase activity, acting on the aldehyde or oxo group of donors, NAD or NADP as acceptor"/>
    <property type="evidence" value="ECO:0007669"/>
    <property type="project" value="InterPro"/>
</dbReference>
<dbReference type="FunFam" id="3.40.605.10:FF:000007">
    <property type="entry name" value="NAD/NADP-dependent betaine aldehyde dehydrogenase"/>
    <property type="match status" value="1"/>
</dbReference>
<comment type="caution">
    <text evidence="6">The sequence shown here is derived from an EMBL/GenBank/DDBJ whole genome shotgun (WGS) entry which is preliminary data.</text>
</comment>
<comment type="similarity">
    <text evidence="1 4">Belongs to the aldehyde dehydrogenase family.</text>
</comment>